<dbReference type="InterPro" id="IPR038261">
    <property type="entry name" value="GPP34-like_sf"/>
</dbReference>
<dbReference type="GO" id="GO:0070273">
    <property type="term" value="F:phosphatidylinositol-4-phosphate binding"/>
    <property type="evidence" value="ECO:0007669"/>
    <property type="project" value="InterPro"/>
</dbReference>
<evidence type="ECO:0000313" key="7">
    <source>
        <dbReference type="Proteomes" id="UP000076078"/>
    </source>
</evidence>
<evidence type="ECO:0000313" key="6">
    <source>
        <dbReference type="EMBL" id="KYR00353.1"/>
    </source>
</evidence>
<gene>
    <name evidence="6" type="ORF">DLAC_03099</name>
</gene>
<evidence type="ECO:0000256" key="5">
    <source>
        <dbReference type="ARBA" id="ARBA00023136"/>
    </source>
</evidence>
<dbReference type="AlphaFoldDB" id="A0A152A271"/>
<comment type="subcellular location">
    <subcellularLocation>
        <location evidence="1">Golgi apparatus membrane</location>
        <topology evidence="1">Peripheral membrane protein</topology>
        <orientation evidence="1">Cytoplasmic side</orientation>
    </subcellularLocation>
</comment>
<name>A0A152A271_TIELA</name>
<dbReference type="EMBL" id="LODT01000015">
    <property type="protein sequence ID" value="KYR00353.1"/>
    <property type="molecule type" value="Genomic_DNA"/>
</dbReference>
<dbReference type="Pfam" id="PF05719">
    <property type="entry name" value="GPP34"/>
    <property type="match status" value="1"/>
</dbReference>
<dbReference type="Proteomes" id="UP000076078">
    <property type="component" value="Unassembled WGS sequence"/>
</dbReference>
<keyword evidence="7" id="KW-1185">Reference proteome</keyword>
<organism evidence="6 7">
    <name type="scientific">Tieghemostelium lacteum</name>
    <name type="common">Slime mold</name>
    <name type="synonym">Dictyostelium lacteum</name>
    <dbReference type="NCBI Taxonomy" id="361077"/>
    <lineage>
        <taxon>Eukaryota</taxon>
        <taxon>Amoebozoa</taxon>
        <taxon>Evosea</taxon>
        <taxon>Eumycetozoa</taxon>
        <taxon>Dictyostelia</taxon>
        <taxon>Dictyosteliales</taxon>
        <taxon>Raperosteliaceae</taxon>
        <taxon>Tieghemostelium</taxon>
    </lineage>
</organism>
<dbReference type="OrthoDB" id="19531at2759"/>
<dbReference type="GO" id="GO:0000139">
    <property type="term" value="C:Golgi membrane"/>
    <property type="evidence" value="ECO:0007669"/>
    <property type="project" value="UniProtKB-SubCell"/>
</dbReference>
<evidence type="ECO:0000256" key="2">
    <source>
        <dbReference type="ARBA" id="ARBA00007284"/>
    </source>
</evidence>
<comment type="caution">
    <text evidence="6">The sequence shown here is derived from an EMBL/GenBank/DDBJ whole genome shotgun (WGS) entry which is preliminary data.</text>
</comment>
<reference evidence="6 7" key="1">
    <citation type="submission" date="2015-12" db="EMBL/GenBank/DDBJ databases">
        <title>Dictyostelia acquired genes for synthesis and detection of signals that induce cell-type specialization by lateral gene transfer from prokaryotes.</title>
        <authorList>
            <person name="Gloeckner G."/>
            <person name="Schaap P."/>
        </authorList>
    </citation>
    <scope>NUCLEOTIDE SEQUENCE [LARGE SCALE GENOMIC DNA]</scope>
    <source>
        <strain evidence="6 7">TK</strain>
    </source>
</reference>
<dbReference type="OMA" id="NIEMSCC"/>
<dbReference type="Gene3D" id="1.10.3630.10">
    <property type="entry name" value="yeast vps74-n-term truncation variant domain like"/>
    <property type="match status" value="1"/>
</dbReference>
<comment type="similarity">
    <text evidence="2">Belongs to the GOLPH3/VPS74 family.</text>
</comment>
<dbReference type="InterPro" id="IPR008628">
    <property type="entry name" value="GPP34-like"/>
</dbReference>
<sequence length="265" mass="30177">MNELLIKMNPDFDDPCKRSLTLPEEFFLLLIDKVSGKIPKSVVPLFYGFIGVGIAELLLIGKLTMEKQNGAFNIQNMNVKVIDFSPTQDEFLNYVLSKIAKRKTPTTISRNILYIGNNVYQKNLKRVNNTIAKSLMKKNILTVSETMKNLFGTRYSYNILDLESKNNIEMSCCKLISGLLNSSQQPEGLIRETILLLTLKQYTYVTSKPLISDFLERNYPINQHKQISDCIKILESTIKSPKLDDPIHKMLNLIMTGIRGAFDSD</sequence>
<keyword evidence="5" id="KW-0472">Membrane</keyword>
<keyword evidence="4" id="KW-0446">Lipid-binding</keyword>
<evidence type="ECO:0000256" key="3">
    <source>
        <dbReference type="ARBA" id="ARBA00023034"/>
    </source>
</evidence>
<keyword evidence="3" id="KW-0333">Golgi apparatus</keyword>
<evidence type="ECO:0000256" key="1">
    <source>
        <dbReference type="ARBA" id="ARBA00004255"/>
    </source>
</evidence>
<dbReference type="InParanoid" id="A0A152A271"/>
<dbReference type="STRING" id="361077.A0A152A271"/>
<protein>
    <submittedName>
        <fullName evidence="6">Golgi phosphoprotein 3 family protein</fullName>
    </submittedName>
</protein>
<evidence type="ECO:0000256" key="4">
    <source>
        <dbReference type="ARBA" id="ARBA00023121"/>
    </source>
</evidence>
<proteinExistence type="inferred from homology"/>
<accession>A0A152A271</accession>